<name>A0A9W8A683_9FUNG</name>
<evidence type="ECO:0000313" key="3">
    <source>
        <dbReference type="Proteomes" id="UP001150569"/>
    </source>
</evidence>
<feature type="chain" id="PRO_5040944479" evidence="1">
    <location>
        <begin position="23"/>
        <end position="235"/>
    </location>
</feature>
<evidence type="ECO:0000313" key="2">
    <source>
        <dbReference type="EMBL" id="KAJ1920420.1"/>
    </source>
</evidence>
<dbReference type="EMBL" id="JANBPT010000445">
    <property type="protein sequence ID" value="KAJ1920420.1"/>
    <property type="molecule type" value="Genomic_DNA"/>
</dbReference>
<dbReference type="AlphaFoldDB" id="A0A9W8A683"/>
<gene>
    <name evidence="2" type="ORF">IWQ60_007007</name>
</gene>
<evidence type="ECO:0000256" key="1">
    <source>
        <dbReference type="SAM" id="SignalP"/>
    </source>
</evidence>
<feature type="signal peptide" evidence="1">
    <location>
        <begin position="1"/>
        <end position="22"/>
    </location>
</feature>
<dbReference type="Proteomes" id="UP001150569">
    <property type="component" value="Unassembled WGS sequence"/>
</dbReference>
<protein>
    <submittedName>
        <fullName evidence="2">Uncharacterized protein</fullName>
    </submittedName>
</protein>
<organism evidence="2 3">
    <name type="scientific">Tieghemiomyces parasiticus</name>
    <dbReference type="NCBI Taxonomy" id="78921"/>
    <lineage>
        <taxon>Eukaryota</taxon>
        <taxon>Fungi</taxon>
        <taxon>Fungi incertae sedis</taxon>
        <taxon>Zoopagomycota</taxon>
        <taxon>Kickxellomycotina</taxon>
        <taxon>Dimargaritomycetes</taxon>
        <taxon>Dimargaritales</taxon>
        <taxon>Dimargaritaceae</taxon>
        <taxon>Tieghemiomyces</taxon>
    </lineage>
</organism>
<keyword evidence="3" id="KW-1185">Reference proteome</keyword>
<sequence length="235" mass="24517">MRTLNWLVFPFLALVQLHLTRTSPVDLTSVDSFKVSSNDDGSPGIPDELSCLFGSTCQSDNSSDCISTCLNVDQVAYNDCARNCESGIDDFNLSNYTGTSNTRCFMYCVMSAKNGTWQPGVNTLATSNTTQEVSWPAAFQTLTNATAHAAATTSGASPGLREGFSMVPQLAAVSAAVTSTLCLPSSYPLLGDLSGLGSLVGDIGFGSLAGRRLTSFGYATVPLMAVALLGHGPIG</sequence>
<proteinExistence type="predicted"/>
<comment type="caution">
    <text evidence="2">The sequence shown here is derived from an EMBL/GenBank/DDBJ whole genome shotgun (WGS) entry which is preliminary data.</text>
</comment>
<reference evidence="2" key="1">
    <citation type="submission" date="2022-07" db="EMBL/GenBank/DDBJ databases">
        <title>Phylogenomic reconstructions and comparative analyses of Kickxellomycotina fungi.</title>
        <authorList>
            <person name="Reynolds N.K."/>
            <person name="Stajich J.E."/>
            <person name="Barry K."/>
            <person name="Grigoriev I.V."/>
            <person name="Crous P."/>
            <person name="Smith M.E."/>
        </authorList>
    </citation>
    <scope>NUCLEOTIDE SEQUENCE</scope>
    <source>
        <strain evidence="2">RSA 861</strain>
    </source>
</reference>
<keyword evidence="1" id="KW-0732">Signal</keyword>
<accession>A0A9W8A683</accession>